<feature type="transmembrane region" description="Helical" evidence="7">
    <location>
        <begin position="170"/>
        <end position="197"/>
    </location>
</feature>
<evidence type="ECO:0000256" key="6">
    <source>
        <dbReference type="SAM" id="MobiDB-lite"/>
    </source>
</evidence>
<evidence type="ECO:0000313" key="9">
    <source>
        <dbReference type="EMBL" id="EXF78197.1"/>
    </source>
</evidence>
<dbReference type="PANTHER" id="PTHR33048:SF155">
    <property type="entry name" value="INTEGRAL MEMBRANE PROTEIN"/>
    <property type="match status" value="1"/>
</dbReference>
<sequence>MSTSTSADAENKGPSSLGIIISVTALSTLFTAARLYVRGMILKKFHSDDYLIVASVICSWVSVATAVVAVSYGMGLHFELLTTQQKSGAIFWTIVGFPAGVMSFGLPKLAVVALLTRILNPDPWHRTFLWALSLFCLLNLTANMILLFTHCQPTQSQWDFSVPGHCLDKWILVSFAIYTGAFGAFVDLYLAVYPALVLARLQMSIKKKAALSVALGIGSISSVVAVYKCTRVPSLASSDFTYDTADLVIWTIVEGGTMIIAACIPILQPLGERVFGRRIFGSGPSGGRHTYENYEMGPSGRAKSETEAQPRTWGTSTRVERRIDEDSLDETESKIAGARSCSSQEMILSQDDFDRKINAGRPDGSGDDPVFVEEYLILDNRRGPIPKNLEPLYKAGHQRTS</sequence>
<name>A0A010QE95_9PEZI</name>
<dbReference type="GO" id="GO:0016020">
    <property type="term" value="C:membrane"/>
    <property type="evidence" value="ECO:0007669"/>
    <property type="project" value="UniProtKB-SubCell"/>
</dbReference>
<feature type="transmembrane region" description="Helical" evidence="7">
    <location>
        <begin position="90"/>
        <end position="115"/>
    </location>
</feature>
<dbReference type="InterPro" id="IPR052337">
    <property type="entry name" value="SAT4-like"/>
</dbReference>
<protein>
    <submittedName>
        <fullName evidence="9">Integral membrane protein</fullName>
    </submittedName>
</protein>
<evidence type="ECO:0000259" key="8">
    <source>
        <dbReference type="Pfam" id="PF20684"/>
    </source>
</evidence>
<keyword evidence="3 7" id="KW-1133">Transmembrane helix</keyword>
<dbReference type="AlphaFoldDB" id="A0A010QE95"/>
<dbReference type="Pfam" id="PF20684">
    <property type="entry name" value="Fung_rhodopsin"/>
    <property type="match status" value="1"/>
</dbReference>
<gene>
    <name evidence="9" type="ORF">CFIO01_00192</name>
</gene>
<dbReference type="KEGG" id="cfj:CFIO01_00192"/>
<comment type="subcellular location">
    <subcellularLocation>
        <location evidence="1">Membrane</location>
        <topology evidence="1">Multi-pass membrane protein</topology>
    </subcellularLocation>
</comment>
<keyword evidence="10" id="KW-1185">Reference proteome</keyword>
<evidence type="ECO:0000313" key="10">
    <source>
        <dbReference type="Proteomes" id="UP000020467"/>
    </source>
</evidence>
<proteinExistence type="inferred from homology"/>
<feature type="transmembrane region" description="Helical" evidence="7">
    <location>
        <begin position="209"/>
        <end position="227"/>
    </location>
</feature>
<dbReference type="InterPro" id="IPR049326">
    <property type="entry name" value="Rhodopsin_dom_fungi"/>
</dbReference>
<evidence type="ECO:0000256" key="2">
    <source>
        <dbReference type="ARBA" id="ARBA00022692"/>
    </source>
</evidence>
<dbReference type="Proteomes" id="UP000020467">
    <property type="component" value="Unassembled WGS sequence"/>
</dbReference>
<reference evidence="9 10" key="1">
    <citation type="submission" date="2014-02" db="EMBL/GenBank/DDBJ databases">
        <title>The genome sequence of Colletotrichum fioriniae PJ7.</title>
        <authorList>
            <person name="Baroncelli R."/>
            <person name="Thon M.R."/>
        </authorList>
    </citation>
    <scope>NUCLEOTIDE SEQUENCE [LARGE SCALE GENOMIC DNA]</scope>
    <source>
        <strain evidence="9 10">PJ7</strain>
    </source>
</reference>
<keyword evidence="4 7" id="KW-0472">Membrane</keyword>
<evidence type="ECO:0000256" key="3">
    <source>
        <dbReference type="ARBA" id="ARBA00022989"/>
    </source>
</evidence>
<dbReference type="PANTHER" id="PTHR33048">
    <property type="entry name" value="PTH11-LIKE INTEGRAL MEMBRANE PROTEIN (AFU_ORTHOLOGUE AFUA_5G11245)"/>
    <property type="match status" value="1"/>
</dbReference>
<evidence type="ECO:0000256" key="4">
    <source>
        <dbReference type="ARBA" id="ARBA00023136"/>
    </source>
</evidence>
<feature type="transmembrane region" description="Helical" evidence="7">
    <location>
        <begin position="16"/>
        <end position="37"/>
    </location>
</feature>
<keyword evidence="2 7" id="KW-0812">Transmembrane</keyword>
<dbReference type="EMBL" id="JARH01000655">
    <property type="protein sequence ID" value="EXF78197.1"/>
    <property type="molecule type" value="Genomic_DNA"/>
</dbReference>
<evidence type="ECO:0000256" key="7">
    <source>
        <dbReference type="SAM" id="Phobius"/>
    </source>
</evidence>
<comment type="similarity">
    <text evidence="5">Belongs to the SAT4 family.</text>
</comment>
<evidence type="ECO:0000256" key="5">
    <source>
        <dbReference type="ARBA" id="ARBA00038359"/>
    </source>
</evidence>
<feature type="transmembrane region" description="Helical" evidence="7">
    <location>
        <begin position="247"/>
        <end position="267"/>
    </location>
</feature>
<accession>A0A010QE95</accession>
<comment type="caution">
    <text evidence="9">The sequence shown here is derived from an EMBL/GenBank/DDBJ whole genome shotgun (WGS) entry which is preliminary data.</text>
</comment>
<feature type="region of interest" description="Disordered" evidence="6">
    <location>
        <begin position="289"/>
        <end position="317"/>
    </location>
</feature>
<dbReference type="HOGENOM" id="CLU_028200_3_7_1"/>
<organism evidence="9 10">
    <name type="scientific">Colletotrichum fioriniae PJ7</name>
    <dbReference type="NCBI Taxonomy" id="1445577"/>
    <lineage>
        <taxon>Eukaryota</taxon>
        <taxon>Fungi</taxon>
        <taxon>Dikarya</taxon>
        <taxon>Ascomycota</taxon>
        <taxon>Pezizomycotina</taxon>
        <taxon>Sordariomycetes</taxon>
        <taxon>Hypocreomycetidae</taxon>
        <taxon>Glomerellales</taxon>
        <taxon>Glomerellaceae</taxon>
        <taxon>Colletotrichum</taxon>
        <taxon>Colletotrichum acutatum species complex</taxon>
    </lineage>
</organism>
<feature type="domain" description="Rhodopsin" evidence="8">
    <location>
        <begin position="33"/>
        <end position="270"/>
    </location>
</feature>
<dbReference type="eggNOG" id="ENOG502SHVM">
    <property type="taxonomic scope" value="Eukaryota"/>
</dbReference>
<dbReference type="OrthoDB" id="5429740at2759"/>
<evidence type="ECO:0000256" key="1">
    <source>
        <dbReference type="ARBA" id="ARBA00004141"/>
    </source>
</evidence>
<feature type="transmembrane region" description="Helical" evidence="7">
    <location>
        <begin position="49"/>
        <end position="70"/>
    </location>
</feature>
<feature type="transmembrane region" description="Helical" evidence="7">
    <location>
        <begin position="127"/>
        <end position="150"/>
    </location>
</feature>